<protein>
    <submittedName>
        <fullName evidence="1">Uncharacterized protein</fullName>
    </submittedName>
</protein>
<accession>A0A0B7B419</accession>
<dbReference type="AlphaFoldDB" id="A0A0B7B419"/>
<gene>
    <name evidence="1" type="primary">ORF161449</name>
</gene>
<reference evidence="1" key="1">
    <citation type="submission" date="2014-12" db="EMBL/GenBank/DDBJ databases">
        <title>Insight into the proteome of Arion vulgaris.</title>
        <authorList>
            <person name="Aradska J."/>
            <person name="Bulat T."/>
            <person name="Smidak R."/>
            <person name="Sarate P."/>
            <person name="Gangsoo J."/>
            <person name="Sialana F."/>
            <person name="Bilban M."/>
            <person name="Lubec G."/>
        </authorList>
    </citation>
    <scope>NUCLEOTIDE SEQUENCE</scope>
    <source>
        <tissue evidence="1">Skin</tissue>
    </source>
</reference>
<sequence>MYYSCGSMIFKMHKKDNLNGMCISMTSIASLQLSITRLCGISSSFISLSQET</sequence>
<feature type="non-terminal residue" evidence="1">
    <location>
        <position position="52"/>
    </location>
</feature>
<dbReference type="EMBL" id="HACG01040928">
    <property type="protein sequence ID" value="CEK87793.1"/>
    <property type="molecule type" value="Transcribed_RNA"/>
</dbReference>
<evidence type="ECO:0000313" key="1">
    <source>
        <dbReference type="EMBL" id="CEK87793.1"/>
    </source>
</evidence>
<proteinExistence type="predicted"/>
<name>A0A0B7B419_9EUPU</name>
<organism evidence="1">
    <name type="scientific">Arion vulgaris</name>
    <dbReference type="NCBI Taxonomy" id="1028688"/>
    <lineage>
        <taxon>Eukaryota</taxon>
        <taxon>Metazoa</taxon>
        <taxon>Spiralia</taxon>
        <taxon>Lophotrochozoa</taxon>
        <taxon>Mollusca</taxon>
        <taxon>Gastropoda</taxon>
        <taxon>Heterobranchia</taxon>
        <taxon>Euthyneura</taxon>
        <taxon>Panpulmonata</taxon>
        <taxon>Eupulmonata</taxon>
        <taxon>Stylommatophora</taxon>
        <taxon>Helicina</taxon>
        <taxon>Arionoidea</taxon>
        <taxon>Arionidae</taxon>
        <taxon>Arion</taxon>
    </lineage>
</organism>